<organism evidence="3 4">
    <name type="scientific">Thiohalorhabdus methylotrophus</name>
    <dbReference type="NCBI Taxonomy" id="3242694"/>
    <lineage>
        <taxon>Bacteria</taxon>
        <taxon>Pseudomonadati</taxon>
        <taxon>Pseudomonadota</taxon>
        <taxon>Gammaproteobacteria</taxon>
        <taxon>Thiohalorhabdales</taxon>
        <taxon>Thiohalorhabdaceae</taxon>
        <taxon>Thiohalorhabdus</taxon>
    </lineage>
</organism>
<reference evidence="3 4" key="1">
    <citation type="submission" date="2024-08" db="EMBL/GenBank/DDBJ databases">
        <title>Whole-genome sequencing of halo(alkali)philic microorganisms from hypersaline lakes.</title>
        <authorList>
            <person name="Sorokin D.Y."/>
            <person name="Merkel A.Y."/>
            <person name="Messina E."/>
            <person name="Yakimov M."/>
        </authorList>
    </citation>
    <scope>NUCLEOTIDE SEQUENCE [LARGE SCALE GENOMIC DNA]</scope>
    <source>
        <strain evidence="3 4">Cl-TMA</strain>
    </source>
</reference>
<feature type="region of interest" description="Disordered" evidence="1">
    <location>
        <begin position="51"/>
        <end position="73"/>
    </location>
</feature>
<protein>
    <recommendedName>
        <fullName evidence="5">DUF3570 domain-containing protein</fullName>
    </recommendedName>
</protein>
<proteinExistence type="predicted"/>
<feature type="compositionally biased region" description="Basic and acidic residues" evidence="1">
    <location>
        <begin position="53"/>
        <end position="68"/>
    </location>
</feature>
<evidence type="ECO:0000256" key="2">
    <source>
        <dbReference type="SAM" id="SignalP"/>
    </source>
</evidence>
<comment type="caution">
    <text evidence="3">The sequence shown here is derived from an EMBL/GenBank/DDBJ whole genome shotgun (WGS) entry which is preliminary data.</text>
</comment>
<gene>
    <name evidence="3" type="ORF">ACERLL_09130</name>
</gene>
<keyword evidence="4" id="KW-1185">Reference proteome</keyword>
<dbReference type="EMBL" id="JBGUAW010000005">
    <property type="protein sequence ID" value="MFA9460987.1"/>
    <property type="molecule type" value="Genomic_DNA"/>
</dbReference>
<keyword evidence="2" id="KW-0732">Signal</keyword>
<dbReference type="RefSeq" id="WP_373655766.1">
    <property type="nucleotide sequence ID" value="NZ_JBGUAW010000005.1"/>
</dbReference>
<accession>A0ABV4TVJ8</accession>
<feature type="chain" id="PRO_5047065961" description="DUF3570 domain-containing protein" evidence="2">
    <location>
        <begin position="24"/>
        <end position="365"/>
    </location>
</feature>
<sequence length="365" mass="41245">MHGIAAGILLPLSVLVGPGGACAAERPPLRTAVNELAVGAGARLPFSAARSYRAAEEHPERNAEKEGSDGPSLLATLEDTHASITRNLEYSVRRVDAFFANERVFQEATDSYLRVEGSSSWQEGKGADLGGDIKARAELPRLERKWALLLESDEQALREEKDDSIRRRPKEAVRQNNYFLSIQKRLNGDSRWDIRPAAGVKLKIPPDPFARLSAYRYYGLGDWLGRLSGDVSWFVSDGLGTEAQWELDRAFKHNMLFRSSSIIGWEEKDDHFKAEQKLTLFHDFGDKDAFAYEVGTKAANSHLWAITEYYLRANYRRELARRWLYLDIAPEITYPREKAFAPRPALTVSLGIIFGREYLEHSEGR</sequence>
<feature type="signal peptide" evidence="2">
    <location>
        <begin position="1"/>
        <end position="23"/>
    </location>
</feature>
<dbReference type="Proteomes" id="UP001575181">
    <property type="component" value="Unassembled WGS sequence"/>
</dbReference>
<evidence type="ECO:0000256" key="1">
    <source>
        <dbReference type="SAM" id="MobiDB-lite"/>
    </source>
</evidence>
<evidence type="ECO:0008006" key="5">
    <source>
        <dbReference type="Google" id="ProtNLM"/>
    </source>
</evidence>
<name>A0ABV4TVJ8_9GAMM</name>
<evidence type="ECO:0000313" key="4">
    <source>
        <dbReference type="Proteomes" id="UP001575181"/>
    </source>
</evidence>
<evidence type="ECO:0000313" key="3">
    <source>
        <dbReference type="EMBL" id="MFA9460987.1"/>
    </source>
</evidence>